<accession>A0A6N8IK08</accession>
<gene>
    <name evidence="1" type="ORF">GO738_12885</name>
</gene>
<dbReference type="EMBL" id="WPOC01000026">
    <property type="protein sequence ID" value="MVN16221.1"/>
    <property type="molecule type" value="Genomic_DNA"/>
</dbReference>
<dbReference type="AlphaFoldDB" id="A0A6N8IK08"/>
<evidence type="ECO:0000313" key="2">
    <source>
        <dbReference type="Proteomes" id="UP000468327"/>
    </source>
</evidence>
<sequence length="249" mass="28736">MQNRYTGDIGDYSKLGLLRALQSAGFSIGLNWYLTPDETHNSDGRHVDYLKQEKYRACDPGLWLGLKAIVDGDNREVRYMENDDILQATFFSDCLDFSDDDVSGKRKCKPKAERTALRGDWFRRSLARLAGKDIVCVDPDNGLVVPSALGRPKENKYVLPEELARYYAQGSTVVYYQHKARRKDPFYTDQLKALLRREDLPGASGLALMFEKVSQRYYMFIVQPRHREMVEKSVQDMLSTSWGDHFRQL</sequence>
<comment type="caution">
    <text evidence="1">The sequence shown here is derived from an EMBL/GenBank/DDBJ whole genome shotgun (WGS) entry which is preliminary data.</text>
</comment>
<protein>
    <submittedName>
        <fullName evidence="1">Uncharacterized protein</fullName>
    </submittedName>
</protein>
<organism evidence="1 2">
    <name type="scientific">Gordonibacter urolithinfaciens</name>
    <dbReference type="NCBI Taxonomy" id="1335613"/>
    <lineage>
        <taxon>Bacteria</taxon>
        <taxon>Bacillati</taxon>
        <taxon>Actinomycetota</taxon>
        <taxon>Coriobacteriia</taxon>
        <taxon>Eggerthellales</taxon>
        <taxon>Eggerthellaceae</taxon>
        <taxon>Gordonibacter</taxon>
    </lineage>
</organism>
<reference evidence="1 2" key="1">
    <citation type="submission" date="2019-11" db="EMBL/GenBank/DDBJ databases">
        <title>Whole genome shotgun sequencing (WGS) data from Adlercreutzia equolifaciens ResAG-91, Eggerthella lenta MRI-F36, MRI-F37, MRI-F40, ResAG-49, ResAG-88, ResAG-121, ResAG-145, and Gordonibacter sp. ResAG-5, ResAG-26, ResAG-43, ResAG-50, ResAG-59.</title>
        <authorList>
            <person name="Stoll D.A."/>
            <person name="Danylec N."/>
            <person name="Franz C.M.A.P."/>
            <person name="Huch M."/>
        </authorList>
    </citation>
    <scope>NUCLEOTIDE SEQUENCE [LARGE SCALE GENOMIC DNA]</scope>
    <source>
        <strain evidence="1 2">ResAG-59</strain>
    </source>
</reference>
<dbReference type="RefSeq" id="WP_157005313.1">
    <property type="nucleotide sequence ID" value="NZ_WPOC01000026.1"/>
</dbReference>
<evidence type="ECO:0000313" key="1">
    <source>
        <dbReference type="EMBL" id="MVN16221.1"/>
    </source>
</evidence>
<keyword evidence="2" id="KW-1185">Reference proteome</keyword>
<name>A0A6N8IK08_9ACTN</name>
<dbReference type="Proteomes" id="UP000468327">
    <property type="component" value="Unassembled WGS sequence"/>
</dbReference>
<proteinExistence type="predicted"/>